<evidence type="ECO:0000313" key="3">
    <source>
        <dbReference type="Proteomes" id="UP000244880"/>
    </source>
</evidence>
<dbReference type="AlphaFoldDB" id="A0A2R8BHZ7"/>
<keyword evidence="1" id="KW-1133">Transmembrane helix</keyword>
<gene>
    <name evidence="2" type="ORF">ASD8599_03441</name>
</gene>
<accession>A0A2R8BHZ7</accession>
<evidence type="ECO:0000313" key="2">
    <source>
        <dbReference type="EMBL" id="SPH22696.1"/>
    </source>
</evidence>
<organism evidence="2 3">
    <name type="scientific">Ascidiaceihabitans donghaensis</name>
    <dbReference type="NCBI Taxonomy" id="1510460"/>
    <lineage>
        <taxon>Bacteria</taxon>
        <taxon>Pseudomonadati</taxon>
        <taxon>Pseudomonadota</taxon>
        <taxon>Alphaproteobacteria</taxon>
        <taxon>Rhodobacterales</taxon>
        <taxon>Paracoccaceae</taxon>
        <taxon>Ascidiaceihabitans</taxon>
    </lineage>
</organism>
<keyword evidence="1" id="KW-0472">Membrane</keyword>
<feature type="transmembrane region" description="Helical" evidence="1">
    <location>
        <begin position="25"/>
        <end position="50"/>
    </location>
</feature>
<protein>
    <recommendedName>
        <fullName evidence="4">Flp pilus assembly protein TadG</fullName>
    </recommendedName>
</protein>
<name>A0A2R8BHZ7_9RHOB</name>
<dbReference type="Proteomes" id="UP000244880">
    <property type="component" value="Unassembled WGS sequence"/>
</dbReference>
<reference evidence="2 3" key="1">
    <citation type="submission" date="2018-03" db="EMBL/GenBank/DDBJ databases">
        <authorList>
            <person name="Keele B.F."/>
        </authorList>
    </citation>
    <scope>NUCLEOTIDE SEQUENCE [LARGE SCALE GENOMIC DNA]</scope>
    <source>
        <strain evidence="2 3">CECT 8599</strain>
    </source>
</reference>
<dbReference type="RefSeq" id="WP_108829613.1">
    <property type="nucleotide sequence ID" value="NZ_OMOR01000001.1"/>
</dbReference>
<evidence type="ECO:0000256" key="1">
    <source>
        <dbReference type="SAM" id="Phobius"/>
    </source>
</evidence>
<dbReference type="OrthoDB" id="7876207at2"/>
<keyword evidence="3" id="KW-1185">Reference proteome</keyword>
<evidence type="ECO:0008006" key="4">
    <source>
        <dbReference type="Google" id="ProtNLM"/>
    </source>
</evidence>
<dbReference type="EMBL" id="OMOR01000001">
    <property type="protein sequence ID" value="SPH22696.1"/>
    <property type="molecule type" value="Genomic_DNA"/>
</dbReference>
<sequence length="192" mass="22230">MRKMNLKQKMRFYAARFGRDEEASIAVETVIILPALFWAYLTMFSIFHAYRQHTVNLRAAFTIGDMISRETAYLDSAYMNGAQDLLTYLTAAEESDTAIRITSVKYDANNNVYKRDWSKKRGWVSALGNNAVKKLKDRLPIMKHNERVMLVETWVKYNPPFDTGLSDHEIVNFVFTRPRYAPQVLWDPSSGS</sequence>
<keyword evidence="1" id="KW-0812">Transmembrane</keyword>
<proteinExistence type="predicted"/>